<keyword evidence="1" id="KW-0732">Signal</keyword>
<evidence type="ECO:0000313" key="2">
    <source>
        <dbReference type="EMBL" id="GAA2581118.1"/>
    </source>
</evidence>
<evidence type="ECO:0000256" key="1">
    <source>
        <dbReference type="SAM" id="SignalP"/>
    </source>
</evidence>
<organism evidence="2 3">
    <name type="scientific">Actinomadura fulvescens</name>
    <dbReference type="NCBI Taxonomy" id="46160"/>
    <lineage>
        <taxon>Bacteria</taxon>
        <taxon>Bacillati</taxon>
        <taxon>Actinomycetota</taxon>
        <taxon>Actinomycetes</taxon>
        <taxon>Streptosporangiales</taxon>
        <taxon>Thermomonosporaceae</taxon>
        <taxon>Actinomadura</taxon>
    </lineage>
</organism>
<dbReference type="Proteomes" id="UP001501509">
    <property type="component" value="Unassembled WGS sequence"/>
</dbReference>
<name>A0ABP6BQ54_9ACTN</name>
<evidence type="ECO:0008006" key="4">
    <source>
        <dbReference type="Google" id="ProtNLM"/>
    </source>
</evidence>
<sequence length="150" mass="15718">MRGRARWAAAAALAGTVWLSGCAGPSRTDADFTAKAANTAEAALSSVRTARIAAEAAAKGKAPSRYLPVVFSDQETALTSVQSTFDSVQPPSSAADGVRDRLDELLVAAIDQVARLRIESRRGGFMPDRRTLDGLTAVGDALDRFAAEHS</sequence>
<feature type="chain" id="PRO_5046886178" description="Lipoprotein" evidence="1">
    <location>
        <begin position="24"/>
        <end position="150"/>
    </location>
</feature>
<feature type="signal peptide" evidence="1">
    <location>
        <begin position="1"/>
        <end position="23"/>
    </location>
</feature>
<reference evidence="3" key="1">
    <citation type="journal article" date="2019" name="Int. J. Syst. Evol. Microbiol.">
        <title>The Global Catalogue of Microorganisms (GCM) 10K type strain sequencing project: providing services to taxonomists for standard genome sequencing and annotation.</title>
        <authorList>
            <consortium name="The Broad Institute Genomics Platform"/>
            <consortium name="The Broad Institute Genome Sequencing Center for Infectious Disease"/>
            <person name="Wu L."/>
            <person name="Ma J."/>
        </authorList>
    </citation>
    <scope>NUCLEOTIDE SEQUENCE [LARGE SCALE GENOMIC DNA]</scope>
    <source>
        <strain evidence="3">JCM 6833</strain>
    </source>
</reference>
<dbReference type="PROSITE" id="PS51257">
    <property type="entry name" value="PROKAR_LIPOPROTEIN"/>
    <property type="match status" value="1"/>
</dbReference>
<keyword evidence="3" id="KW-1185">Reference proteome</keyword>
<gene>
    <name evidence="2" type="ORF">GCM10010411_12100</name>
</gene>
<accession>A0ABP6BQ54</accession>
<evidence type="ECO:0000313" key="3">
    <source>
        <dbReference type="Proteomes" id="UP001501509"/>
    </source>
</evidence>
<dbReference type="RefSeq" id="WP_344538411.1">
    <property type="nucleotide sequence ID" value="NZ_BAAATD010000001.1"/>
</dbReference>
<protein>
    <recommendedName>
        <fullName evidence="4">Lipoprotein</fullName>
    </recommendedName>
</protein>
<proteinExistence type="predicted"/>
<comment type="caution">
    <text evidence="2">The sequence shown here is derived from an EMBL/GenBank/DDBJ whole genome shotgun (WGS) entry which is preliminary data.</text>
</comment>
<dbReference type="EMBL" id="BAAATD010000001">
    <property type="protein sequence ID" value="GAA2581118.1"/>
    <property type="molecule type" value="Genomic_DNA"/>
</dbReference>